<dbReference type="Proteomes" id="UP000291022">
    <property type="component" value="Unassembled WGS sequence"/>
</dbReference>
<dbReference type="GeneTree" id="ENSGT00950000185667"/>
<evidence type="ECO:0000313" key="1">
    <source>
        <dbReference type="Ensembl" id="ENSUAMP00000015518.1"/>
    </source>
</evidence>
<proteinExistence type="predicted"/>
<name>A0A452RAB5_URSAM</name>
<sequence length="93" mass="10246">MMFSRCRLVSMMVLRSRKWARYSPPGNFWDTTAAMRAGWPMAASATPSPGREGAAVLPRLPCASRASQTKSISCMVSTASEHTTERAPRAHQF</sequence>
<dbReference type="AlphaFoldDB" id="A0A452RAB5"/>
<dbReference type="Ensembl" id="ENSUAMT00000017391.1">
    <property type="protein sequence ID" value="ENSUAMP00000015518.1"/>
    <property type="gene ID" value="ENSUAMG00000012424.1"/>
</dbReference>
<reference evidence="2" key="1">
    <citation type="submission" date="2016-06" db="EMBL/GenBank/DDBJ databases">
        <title>De novo assembly and RNA-Seq shows season-dependent expression and editing in black bear kidneys.</title>
        <authorList>
            <person name="Korstanje R."/>
            <person name="Srivastava A."/>
            <person name="Sarsani V.K."/>
            <person name="Sheehan S.M."/>
            <person name="Seger R.L."/>
            <person name="Barter M.E."/>
            <person name="Lindqvist C."/>
            <person name="Brody L.C."/>
            <person name="Mullikin J.C."/>
        </authorList>
    </citation>
    <scope>NUCLEOTIDE SEQUENCE [LARGE SCALE GENOMIC DNA]</scope>
</reference>
<dbReference type="OMA" id="APRAHQF"/>
<keyword evidence="2" id="KW-1185">Reference proteome</keyword>
<accession>A0A452RAB5</accession>
<reference evidence="1" key="3">
    <citation type="submission" date="2025-09" db="UniProtKB">
        <authorList>
            <consortium name="Ensembl"/>
        </authorList>
    </citation>
    <scope>IDENTIFICATION</scope>
</reference>
<organism evidence="1 2">
    <name type="scientific">Ursus americanus</name>
    <name type="common">American black bear</name>
    <name type="synonym">Euarctos americanus</name>
    <dbReference type="NCBI Taxonomy" id="9643"/>
    <lineage>
        <taxon>Eukaryota</taxon>
        <taxon>Metazoa</taxon>
        <taxon>Chordata</taxon>
        <taxon>Craniata</taxon>
        <taxon>Vertebrata</taxon>
        <taxon>Euteleostomi</taxon>
        <taxon>Mammalia</taxon>
        <taxon>Eutheria</taxon>
        <taxon>Laurasiatheria</taxon>
        <taxon>Carnivora</taxon>
        <taxon>Caniformia</taxon>
        <taxon>Ursidae</taxon>
        <taxon>Ursus</taxon>
    </lineage>
</organism>
<protein>
    <submittedName>
        <fullName evidence="1">Uncharacterized protein</fullName>
    </submittedName>
</protein>
<evidence type="ECO:0000313" key="2">
    <source>
        <dbReference type="Proteomes" id="UP000291022"/>
    </source>
</evidence>
<reference evidence="1" key="2">
    <citation type="submission" date="2025-08" db="UniProtKB">
        <authorList>
            <consortium name="Ensembl"/>
        </authorList>
    </citation>
    <scope>IDENTIFICATION</scope>
</reference>